<organism evidence="1 2">
    <name type="scientific">Pseudomonas fluorescens</name>
    <dbReference type="NCBI Taxonomy" id="294"/>
    <lineage>
        <taxon>Bacteria</taxon>
        <taxon>Pseudomonadati</taxon>
        <taxon>Pseudomonadota</taxon>
        <taxon>Gammaproteobacteria</taxon>
        <taxon>Pseudomonadales</taxon>
        <taxon>Pseudomonadaceae</taxon>
        <taxon>Pseudomonas</taxon>
    </lineage>
</organism>
<evidence type="ECO:0000313" key="1">
    <source>
        <dbReference type="EMBL" id="VVO03541.1"/>
    </source>
</evidence>
<reference evidence="1 2" key="1">
    <citation type="submission" date="2019-09" db="EMBL/GenBank/DDBJ databases">
        <authorList>
            <person name="Chandra G."/>
            <person name="Truman W A."/>
        </authorList>
    </citation>
    <scope>NUCLEOTIDE SEQUENCE [LARGE SCALE GENOMIC DNA]</scope>
    <source>
        <strain evidence="1">PS691</strain>
    </source>
</reference>
<accession>A0A5E7CGZ7</accession>
<evidence type="ECO:0000313" key="2">
    <source>
        <dbReference type="Proteomes" id="UP000337909"/>
    </source>
</evidence>
<proteinExistence type="predicted"/>
<dbReference type="Proteomes" id="UP000337909">
    <property type="component" value="Unassembled WGS sequence"/>
</dbReference>
<dbReference type="AlphaFoldDB" id="A0A5E7CGZ7"/>
<protein>
    <submittedName>
        <fullName evidence="1">Uncharacterized protein</fullName>
    </submittedName>
</protein>
<name>A0A5E7CGZ7_PSEFL</name>
<dbReference type="EMBL" id="CABVHQ010000025">
    <property type="protein sequence ID" value="VVO03541.1"/>
    <property type="molecule type" value="Genomic_DNA"/>
</dbReference>
<sequence>MGTSHSSRTLLQSGRLMEKIAACGSSYADRVHL</sequence>
<gene>
    <name evidence="1" type="ORF">PS691_02819</name>
</gene>